<protein>
    <recommendedName>
        <fullName evidence="7">Peptidase M48 domain-containing protein</fullName>
    </recommendedName>
</protein>
<evidence type="ECO:0000313" key="9">
    <source>
        <dbReference type="Proteomes" id="UP001211907"/>
    </source>
</evidence>
<dbReference type="GO" id="GO:0046872">
    <property type="term" value="F:metal ion binding"/>
    <property type="evidence" value="ECO:0007669"/>
    <property type="project" value="UniProtKB-KW"/>
</dbReference>
<evidence type="ECO:0000256" key="3">
    <source>
        <dbReference type="ARBA" id="ARBA00022723"/>
    </source>
</evidence>
<evidence type="ECO:0000313" key="8">
    <source>
        <dbReference type="EMBL" id="KAJ3098156.1"/>
    </source>
</evidence>
<keyword evidence="2" id="KW-0645">Protease</keyword>
<evidence type="ECO:0000256" key="5">
    <source>
        <dbReference type="ARBA" id="ARBA00022833"/>
    </source>
</evidence>
<dbReference type="PANTHER" id="PTHR22726:SF18">
    <property type="entry name" value="PEPTIDASE M48 DOMAIN-CONTAINING PROTEIN"/>
    <property type="match status" value="1"/>
</dbReference>
<organism evidence="8 9">
    <name type="scientific">Physocladia obscura</name>
    <dbReference type="NCBI Taxonomy" id="109957"/>
    <lineage>
        <taxon>Eukaryota</taxon>
        <taxon>Fungi</taxon>
        <taxon>Fungi incertae sedis</taxon>
        <taxon>Chytridiomycota</taxon>
        <taxon>Chytridiomycota incertae sedis</taxon>
        <taxon>Chytridiomycetes</taxon>
        <taxon>Chytridiales</taxon>
        <taxon>Chytriomycetaceae</taxon>
        <taxon>Physocladia</taxon>
    </lineage>
</organism>
<dbReference type="AlphaFoldDB" id="A0AAD5SRZ0"/>
<dbReference type="EMBL" id="JADGJH010002445">
    <property type="protein sequence ID" value="KAJ3098156.1"/>
    <property type="molecule type" value="Genomic_DNA"/>
</dbReference>
<dbReference type="Proteomes" id="UP001211907">
    <property type="component" value="Unassembled WGS sequence"/>
</dbReference>
<dbReference type="GO" id="GO:0005743">
    <property type="term" value="C:mitochondrial inner membrane"/>
    <property type="evidence" value="ECO:0007669"/>
    <property type="project" value="TreeGrafter"/>
</dbReference>
<proteinExistence type="predicted"/>
<keyword evidence="3" id="KW-0479">Metal-binding</keyword>
<reference evidence="8" key="1">
    <citation type="submission" date="2020-05" db="EMBL/GenBank/DDBJ databases">
        <title>Phylogenomic resolution of chytrid fungi.</title>
        <authorList>
            <person name="Stajich J.E."/>
            <person name="Amses K."/>
            <person name="Simmons R."/>
            <person name="Seto K."/>
            <person name="Myers J."/>
            <person name="Bonds A."/>
            <person name="Quandt C.A."/>
            <person name="Barry K."/>
            <person name="Liu P."/>
            <person name="Grigoriev I."/>
            <person name="Longcore J.E."/>
            <person name="James T.Y."/>
        </authorList>
    </citation>
    <scope>NUCLEOTIDE SEQUENCE</scope>
    <source>
        <strain evidence="8">JEL0513</strain>
    </source>
</reference>
<keyword evidence="5" id="KW-0862">Zinc</keyword>
<comment type="caution">
    <text evidence="8">The sequence shown here is derived from an EMBL/GenBank/DDBJ whole genome shotgun (WGS) entry which is preliminary data.</text>
</comment>
<dbReference type="InterPro" id="IPR001915">
    <property type="entry name" value="Peptidase_M48"/>
</dbReference>
<dbReference type="PANTHER" id="PTHR22726">
    <property type="entry name" value="METALLOENDOPEPTIDASE OMA1"/>
    <property type="match status" value="1"/>
</dbReference>
<keyword evidence="9" id="KW-1185">Reference proteome</keyword>
<accession>A0AAD5SRZ0</accession>
<dbReference type="GO" id="GO:0034982">
    <property type="term" value="P:mitochondrial protein processing"/>
    <property type="evidence" value="ECO:0007669"/>
    <property type="project" value="TreeGrafter"/>
</dbReference>
<dbReference type="Pfam" id="PF01435">
    <property type="entry name" value="Peptidase_M48"/>
    <property type="match status" value="1"/>
</dbReference>
<evidence type="ECO:0000256" key="2">
    <source>
        <dbReference type="ARBA" id="ARBA00022670"/>
    </source>
</evidence>
<evidence type="ECO:0000256" key="1">
    <source>
        <dbReference type="ARBA" id="ARBA00001947"/>
    </source>
</evidence>
<feature type="domain" description="Peptidase M48" evidence="7">
    <location>
        <begin position="44"/>
        <end position="275"/>
    </location>
</feature>
<dbReference type="InterPro" id="IPR051156">
    <property type="entry name" value="Mito/Outer_Membr_Metalloprot"/>
</dbReference>
<sequence>MTQRRRLMFVGEPEEQALAADAHATLLRDLSHRRLPPAHPLYAHVARVASRLVAVVGVTLRDWELIVIDDPQVVNAMVLPNGKIYVFTGILDAIATFDAATTRASSPNSSASSIIPTSFFNFFSFKRQQQPLFSARFDDTLAAILSHEIAHVLSRHTAEDLGLSQFFQIFVDLAHSMLYTLNLNLPMVADLSGRAVDIAAPYLSTLPYSRLMEIEADVIGLFLMAVAGYNPDRASEFWTYLATIETKNSDPSSSPFTEFISTHPSHEHRAHELAKHEPAAREIYRVHKRIEDALRIKLARENQLASVQSSKDIKKTAAASTTNSNNKKYSNSNIFGVVTTRATTELDRVNHGMYEILQEFVESHDVFWYARQDFDVKFVEKEKSIVQEIVVADEHSTLRIFQRDQDALRAVFAQVCMTSDWVCSLKRSRIPTRYISEYTRRINIAAIRIPVPTDHHHNETGSLLPSPIIDPKTGSPQPFQINMMPFIMSNPDLHHNTTRKYKTVADSLPENCKRYAPLIEHCLRRCEKEFGKVGYLTVHESWVEAGATQRRPGLHIESPGAITNGNIQLTANAYHTWYCWGNGNGSNIEGDLDEHGILNVEGGIFVASNIDESFRAYECLVENVDTVGHLGDMSHMRDVIAFQSFGEILLKANELLWITDRTPHESLPQKKAGFRQFFRLVTSELSLWYQEHNTANELGILPGCDVIKGNKFKGSVTIE</sequence>
<dbReference type="CDD" id="cd07331">
    <property type="entry name" value="M48C_Oma1_like"/>
    <property type="match status" value="1"/>
</dbReference>
<name>A0AAD5SRZ0_9FUNG</name>
<keyword evidence="6" id="KW-0482">Metalloprotease</keyword>
<evidence type="ECO:0000259" key="7">
    <source>
        <dbReference type="Pfam" id="PF01435"/>
    </source>
</evidence>
<evidence type="ECO:0000256" key="6">
    <source>
        <dbReference type="ARBA" id="ARBA00023049"/>
    </source>
</evidence>
<dbReference type="GO" id="GO:0006515">
    <property type="term" value="P:protein quality control for misfolded or incompletely synthesized proteins"/>
    <property type="evidence" value="ECO:0007669"/>
    <property type="project" value="TreeGrafter"/>
</dbReference>
<dbReference type="GO" id="GO:0004222">
    <property type="term" value="F:metalloendopeptidase activity"/>
    <property type="evidence" value="ECO:0007669"/>
    <property type="project" value="InterPro"/>
</dbReference>
<gene>
    <name evidence="8" type="ORF">HK100_005162</name>
</gene>
<keyword evidence="4" id="KW-0378">Hydrolase</keyword>
<evidence type="ECO:0000256" key="4">
    <source>
        <dbReference type="ARBA" id="ARBA00022801"/>
    </source>
</evidence>
<comment type="cofactor">
    <cofactor evidence="1">
        <name>Zn(2+)</name>
        <dbReference type="ChEBI" id="CHEBI:29105"/>
    </cofactor>
</comment>